<evidence type="ECO:0000256" key="8">
    <source>
        <dbReference type="ARBA" id="ARBA00023170"/>
    </source>
</evidence>
<evidence type="ECO:0000256" key="6">
    <source>
        <dbReference type="ARBA" id="ARBA00023077"/>
    </source>
</evidence>
<dbReference type="Gene3D" id="2.40.170.20">
    <property type="entry name" value="TonB-dependent receptor, beta-barrel domain"/>
    <property type="match status" value="1"/>
</dbReference>
<dbReference type="AlphaFoldDB" id="A0A2G9CCV7"/>
<dbReference type="GO" id="GO:0015344">
    <property type="term" value="F:siderophore uptake transmembrane transporter activity"/>
    <property type="evidence" value="ECO:0007669"/>
    <property type="project" value="TreeGrafter"/>
</dbReference>
<dbReference type="GO" id="GO:0038023">
    <property type="term" value="F:signaling receptor activity"/>
    <property type="evidence" value="ECO:0007669"/>
    <property type="project" value="InterPro"/>
</dbReference>
<dbReference type="PANTHER" id="PTHR32552:SF90">
    <property type="entry name" value="METAL-PSEUDOPALINE RECEPTOR CNTO"/>
    <property type="match status" value="1"/>
</dbReference>
<evidence type="ECO:0000256" key="3">
    <source>
        <dbReference type="ARBA" id="ARBA00022448"/>
    </source>
</evidence>
<dbReference type="Gene3D" id="2.170.130.10">
    <property type="entry name" value="TonB-dependent receptor, plug domain"/>
    <property type="match status" value="1"/>
</dbReference>
<evidence type="ECO:0000313" key="15">
    <source>
        <dbReference type="Proteomes" id="UP000231501"/>
    </source>
</evidence>
<feature type="domain" description="TonB-dependent receptor-like beta-barrel" evidence="12">
    <location>
        <begin position="184"/>
        <end position="618"/>
    </location>
</feature>
<evidence type="ECO:0000256" key="9">
    <source>
        <dbReference type="ARBA" id="ARBA00023237"/>
    </source>
</evidence>
<keyword evidence="7 10" id="KW-0472">Membrane</keyword>
<dbReference type="Pfam" id="PF00593">
    <property type="entry name" value="TonB_dep_Rec_b-barrel"/>
    <property type="match status" value="1"/>
</dbReference>
<dbReference type="InterPro" id="IPR012910">
    <property type="entry name" value="Plug_dom"/>
</dbReference>
<evidence type="ECO:0000259" key="13">
    <source>
        <dbReference type="Pfam" id="PF07715"/>
    </source>
</evidence>
<dbReference type="InterPro" id="IPR010105">
    <property type="entry name" value="TonB_sidphr_rcpt"/>
</dbReference>
<evidence type="ECO:0000256" key="2">
    <source>
        <dbReference type="ARBA" id="ARBA00009810"/>
    </source>
</evidence>
<evidence type="ECO:0000259" key="12">
    <source>
        <dbReference type="Pfam" id="PF00593"/>
    </source>
</evidence>
<dbReference type="Proteomes" id="UP000231501">
    <property type="component" value="Unassembled WGS sequence"/>
</dbReference>
<keyword evidence="9 10" id="KW-0998">Cell outer membrane</keyword>
<dbReference type="SUPFAM" id="SSF56935">
    <property type="entry name" value="Porins"/>
    <property type="match status" value="1"/>
</dbReference>
<dbReference type="NCBIfam" id="TIGR01783">
    <property type="entry name" value="TonB-siderophor"/>
    <property type="match status" value="1"/>
</dbReference>
<keyword evidence="15" id="KW-1185">Reference proteome</keyword>
<dbReference type="OrthoDB" id="9790771at2"/>
<reference evidence="14 15" key="1">
    <citation type="submission" date="2017-11" db="EMBL/GenBank/DDBJ databases">
        <title>Draft genome sequence of Mitsuaria sp. HWN-4.</title>
        <authorList>
            <person name="Gundlapally S.R."/>
        </authorList>
    </citation>
    <scope>NUCLEOTIDE SEQUENCE [LARGE SCALE GENOMIC DNA]</scope>
    <source>
        <strain evidence="14 15">HWN-4</strain>
    </source>
</reference>
<keyword evidence="4 10" id="KW-1134">Transmembrane beta strand</keyword>
<dbReference type="GO" id="GO:0015891">
    <property type="term" value="P:siderophore transport"/>
    <property type="evidence" value="ECO:0007669"/>
    <property type="project" value="InterPro"/>
</dbReference>
<gene>
    <name evidence="14" type="ORF">CS062_05900</name>
</gene>
<evidence type="ECO:0000256" key="10">
    <source>
        <dbReference type="PROSITE-ProRule" id="PRU01360"/>
    </source>
</evidence>
<dbReference type="EMBL" id="PEOG01000012">
    <property type="protein sequence ID" value="PIM54237.1"/>
    <property type="molecule type" value="Genomic_DNA"/>
</dbReference>
<dbReference type="CDD" id="cd01347">
    <property type="entry name" value="ligand_gated_channel"/>
    <property type="match status" value="1"/>
</dbReference>
<dbReference type="GO" id="GO:0009279">
    <property type="term" value="C:cell outer membrane"/>
    <property type="evidence" value="ECO:0007669"/>
    <property type="project" value="UniProtKB-SubCell"/>
</dbReference>
<proteinExistence type="inferred from homology"/>
<protein>
    <submittedName>
        <fullName evidence="14">TonB-dependent siderophore receptor</fullName>
    </submittedName>
</protein>
<organism evidence="14 15">
    <name type="scientific">Roseateles chitinivorans</name>
    <dbReference type="NCBI Taxonomy" id="2917965"/>
    <lineage>
        <taxon>Bacteria</taxon>
        <taxon>Pseudomonadati</taxon>
        <taxon>Pseudomonadota</taxon>
        <taxon>Betaproteobacteria</taxon>
        <taxon>Burkholderiales</taxon>
        <taxon>Sphaerotilaceae</taxon>
        <taxon>Roseateles</taxon>
    </lineage>
</organism>
<evidence type="ECO:0000256" key="7">
    <source>
        <dbReference type="ARBA" id="ARBA00023136"/>
    </source>
</evidence>
<comment type="similarity">
    <text evidence="2 10 11">Belongs to the TonB-dependent receptor family.</text>
</comment>
<name>A0A2G9CCV7_9BURK</name>
<dbReference type="InterPro" id="IPR039426">
    <property type="entry name" value="TonB-dep_rcpt-like"/>
</dbReference>
<keyword evidence="3 10" id="KW-0813">Transport</keyword>
<dbReference type="FunFam" id="2.40.170.20:FF:000005">
    <property type="entry name" value="TonB-dependent siderophore receptor"/>
    <property type="match status" value="1"/>
</dbReference>
<accession>A0A2G9CCV7</accession>
<evidence type="ECO:0000256" key="5">
    <source>
        <dbReference type="ARBA" id="ARBA00022692"/>
    </source>
</evidence>
<keyword evidence="5 10" id="KW-0812">Transmembrane</keyword>
<comment type="subcellular location">
    <subcellularLocation>
        <location evidence="1 10">Cell outer membrane</location>
        <topology evidence="1 10">Multi-pass membrane protein</topology>
    </subcellularLocation>
</comment>
<comment type="caution">
    <text evidence="14">The sequence shown here is derived from an EMBL/GenBank/DDBJ whole genome shotgun (WGS) entry which is preliminary data.</text>
</comment>
<keyword evidence="8 14" id="KW-0675">Receptor</keyword>
<evidence type="ECO:0000313" key="14">
    <source>
        <dbReference type="EMBL" id="PIM54237.1"/>
    </source>
</evidence>
<dbReference type="InterPro" id="IPR037066">
    <property type="entry name" value="Plug_dom_sf"/>
</dbReference>
<sequence>MKTDTPVRDIPQSVRVLSETLLADAGATRLDQALDLASGIARQSNLGGLWDSYAMRGFTGDPNFGSDYLVNGFSSSRGYNGLRDTASTASVEVLKGPASALYGRGEPGGTVNITTKKPLFEPEYALGTSIGSHGRFRTTADATGPISERLAYRLIAAREHTGSDRDHVEARRSMLSPSLLWMPDADTTVSYELEVVRQAATFDRGVVALNGQLGRVPRHAFYGEPGDGPTTVHSTGHQLFVQRQLGEHWSLQGGLSQRDSALDGTATEARFVQTDGRTLTRQRRTRAFDASDLSGRLELLGTVRAAGLVHHLLVGADAYRFVDHREQYRVATSTPIDLFDPVHGASPPAMALTNRTRETQRARALYAQDQIDLGQRWKLLLGVRHDRYDQSLLNRRNDVTTAQSLGATSPRAGIVYQPGPTLALYATTARSFRPNSGVSRDYTPFPAEQGRSAEAGAKFDAADGRLSATLAVYRIAKNNVLTPDPTDPNNFSVAAGEVRSQGVELDIGGELAQDLRLSFAYAFTDAQVTEDNNRFLVGRALANVPRHSANLLLVRGFALGSGRATAGVGLNLVAKREGAVAPLSAADDFTLPGYATWKLTASYRPDRRWTFALDVDNLLDRVYYASSYSQVWVAPGAGRGITLSARYGF</sequence>
<keyword evidence="6 11" id="KW-0798">TonB box</keyword>
<evidence type="ECO:0000256" key="4">
    <source>
        <dbReference type="ARBA" id="ARBA00022452"/>
    </source>
</evidence>
<evidence type="ECO:0000256" key="11">
    <source>
        <dbReference type="RuleBase" id="RU003357"/>
    </source>
</evidence>
<evidence type="ECO:0000256" key="1">
    <source>
        <dbReference type="ARBA" id="ARBA00004571"/>
    </source>
</evidence>
<dbReference type="PANTHER" id="PTHR32552">
    <property type="entry name" value="FERRICHROME IRON RECEPTOR-RELATED"/>
    <property type="match status" value="1"/>
</dbReference>
<dbReference type="InterPro" id="IPR036942">
    <property type="entry name" value="Beta-barrel_TonB_sf"/>
</dbReference>
<dbReference type="PROSITE" id="PS52016">
    <property type="entry name" value="TONB_DEPENDENT_REC_3"/>
    <property type="match status" value="1"/>
</dbReference>
<dbReference type="InterPro" id="IPR000531">
    <property type="entry name" value="Beta-barrel_TonB"/>
</dbReference>
<dbReference type="Pfam" id="PF07715">
    <property type="entry name" value="Plug"/>
    <property type="match status" value="1"/>
</dbReference>
<feature type="domain" description="TonB-dependent receptor plug" evidence="13">
    <location>
        <begin position="7"/>
        <end position="110"/>
    </location>
</feature>